<sequence>MGKPQKKRSVADKVRKAKTSADIKNNPFEVKVNRKKFEVLGRKTKHDVGLPGVSRSKAINKRKDTLLKEHKNKHKANKFIDRRFGEYDTNMAPEDKILQRFSMERQRLHEKKDMFNLNEEEELTHYGQSLA</sequence>
<comment type="caution">
    <text evidence="7">The sequence shown here is derived from an EMBL/GenBank/DDBJ whole genome shotgun (WGS) entry which is preliminary data.</text>
</comment>
<keyword evidence="4" id="KW-0698">rRNA processing</keyword>
<evidence type="ECO:0000256" key="5">
    <source>
        <dbReference type="ARBA" id="ARBA00023242"/>
    </source>
</evidence>
<keyword evidence="8" id="KW-1185">Reference proteome</keyword>
<reference evidence="7" key="1">
    <citation type="journal article" date="2023" name="Front. Mar. Sci.">
        <title>A new Merluccius polli reference genome to investigate the effects of global change in West African waters.</title>
        <authorList>
            <person name="Mateo J.L."/>
            <person name="Blanco-Fernandez C."/>
            <person name="Garcia-Vazquez E."/>
            <person name="Machado-Schiaffino G."/>
        </authorList>
    </citation>
    <scope>NUCLEOTIDE SEQUENCE</scope>
    <source>
        <strain evidence="7">C29</strain>
        <tissue evidence="7">Fin</tissue>
    </source>
</reference>
<evidence type="ECO:0000256" key="2">
    <source>
        <dbReference type="ARBA" id="ARBA00007466"/>
    </source>
</evidence>
<dbReference type="EMBL" id="JAOPHQ010005228">
    <property type="protein sequence ID" value="KAK0136123.1"/>
    <property type="molecule type" value="Genomic_DNA"/>
</dbReference>
<name>A0AA47M9G7_MERPO</name>
<evidence type="ECO:0000256" key="6">
    <source>
        <dbReference type="ARBA" id="ARBA00024695"/>
    </source>
</evidence>
<keyword evidence="5" id="KW-0539">Nucleus</keyword>
<dbReference type="InterPro" id="IPR007276">
    <property type="entry name" value="Nop14"/>
</dbReference>
<evidence type="ECO:0000313" key="7">
    <source>
        <dbReference type="EMBL" id="KAK0136123.1"/>
    </source>
</evidence>
<dbReference type="Pfam" id="PF04147">
    <property type="entry name" value="Nop14"/>
    <property type="match status" value="1"/>
</dbReference>
<dbReference type="PANTHER" id="PTHR23183:SF0">
    <property type="entry name" value="NUCLEOLAR PROTEIN 14"/>
    <property type="match status" value="1"/>
</dbReference>
<evidence type="ECO:0000256" key="1">
    <source>
        <dbReference type="ARBA" id="ARBA00004604"/>
    </source>
</evidence>
<comment type="similarity">
    <text evidence="2">Belongs to the NOP14 family.</text>
</comment>
<protein>
    <submittedName>
        <fullName evidence="7">Nucleolar protein 14</fullName>
    </submittedName>
</protein>
<organism evidence="7 8">
    <name type="scientific">Merluccius polli</name>
    <name type="common">Benguela hake</name>
    <name type="synonym">Merluccius cadenati</name>
    <dbReference type="NCBI Taxonomy" id="89951"/>
    <lineage>
        <taxon>Eukaryota</taxon>
        <taxon>Metazoa</taxon>
        <taxon>Chordata</taxon>
        <taxon>Craniata</taxon>
        <taxon>Vertebrata</taxon>
        <taxon>Euteleostomi</taxon>
        <taxon>Actinopterygii</taxon>
        <taxon>Neopterygii</taxon>
        <taxon>Teleostei</taxon>
        <taxon>Neoteleostei</taxon>
        <taxon>Acanthomorphata</taxon>
        <taxon>Zeiogadaria</taxon>
        <taxon>Gadariae</taxon>
        <taxon>Gadiformes</taxon>
        <taxon>Gadoidei</taxon>
        <taxon>Merlucciidae</taxon>
        <taxon>Merluccius</taxon>
    </lineage>
</organism>
<dbReference type="Proteomes" id="UP001174136">
    <property type="component" value="Unassembled WGS sequence"/>
</dbReference>
<dbReference type="PANTHER" id="PTHR23183">
    <property type="entry name" value="NOP14"/>
    <property type="match status" value="1"/>
</dbReference>
<comment type="subcellular location">
    <subcellularLocation>
        <location evidence="1">Nucleus</location>
        <location evidence="1">Nucleolus</location>
    </subcellularLocation>
</comment>
<dbReference type="GO" id="GO:0030490">
    <property type="term" value="P:maturation of SSU-rRNA"/>
    <property type="evidence" value="ECO:0007669"/>
    <property type="project" value="TreeGrafter"/>
</dbReference>
<comment type="function">
    <text evidence="6">Involved in nucleolar processing of pre-18S ribosomal RNA. Has a role in the nuclear export of 40S pre-ribosomal subunit to the cytoplasm.</text>
</comment>
<accession>A0AA47M9G7</accession>
<keyword evidence="3" id="KW-0690">Ribosome biogenesis</keyword>
<evidence type="ECO:0000313" key="8">
    <source>
        <dbReference type="Proteomes" id="UP001174136"/>
    </source>
</evidence>
<dbReference type="GO" id="GO:0030692">
    <property type="term" value="C:Noc4p-Nop14p complex"/>
    <property type="evidence" value="ECO:0007669"/>
    <property type="project" value="TreeGrafter"/>
</dbReference>
<dbReference type="GO" id="GO:0032040">
    <property type="term" value="C:small-subunit processome"/>
    <property type="evidence" value="ECO:0007669"/>
    <property type="project" value="InterPro"/>
</dbReference>
<dbReference type="AlphaFoldDB" id="A0AA47M9G7"/>
<proteinExistence type="inferred from homology"/>
<evidence type="ECO:0000256" key="4">
    <source>
        <dbReference type="ARBA" id="ARBA00022552"/>
    </source>
</evidence>
<gene>
    <name evidence="7" type="primary">Nop14_1</name>
    <name evidence="7" type="ORF">N1851_027982</name>
</gene>
<evidence type="ECO:0000256" key="3">
    <source>
        <dbReference type="ARBA" id="ARBA00022517"/>
    </source>
</evidence>